<organism evidence="1 2">
    <name type="scientific">Paeniroseomonas aquatica</name>
    <dbReference type="NCBI Taxonomy" id="373043"/>
    <lineage>
        <taxon>Bacteria</taxon>
        <taxon>Pseudomonadati</taxon>
        <taxon>Pseudomonadota</taxon>
        <taxon>Alphaproteobacteria</taxon>
        <taxon>Acetobacterales</taxon>
        <taxon>Acetobacteraceae</taxon>
        <taxon>Paeniroseomonas</taxon>
    </lineage>
</organism>
<sequence length="49" mass="5396">MAADQQCRLQNAGRHVVVQKNGGHTRQGRLGARTKISYNQATDLLGTQF</sequence>
<dbReference type="RefSeq" id="WP_290320894.1">
    <property type="nucleotide sequence ID" value="NZ_JAUFPN010000305.1"/>
</dbReference>
<keyword evidence="2" id="KW-1185">Reference proteome</keyword>
<accession>A0ABT8AG87</accession>
<dbReference type="Proteomes" id="UP001529369">
    <property type="component" value="Unassembled WGS sequence"/>
</dbReference>
<dbReference type="EMBL" id="JAUFPN010000305">
    <property type="protein sequence ID" value="MDN3568774.1"/>
    <property type="molecule type" value="Genomic_DNA"/>
</dbReference>
<comment type="caution">
    <text evidence="1">The sequence shown here is derived from an EMBL/GenBank/DDBJ whole genome shotgun (WGS) entry which is preliminary data.</text>
</comment>
<evidence type="ECO:0000313" key="2">
    <source>
        <dbReference type="Proteomes" id="UP001529369"/>
    </source>
</evidence>
<protein>
    <recommendedName>
        <fullName evidence="3">Addiction module toxin, HicA family</fullName>
    </recommendedName>
</protein>
<reference evidence="2" key="1">
    <citation type="journal article" date="2019" name="Int. J. Syst. Evol. Microbiol.">
        <title>The Global Catalogue of Microorganisms (GCM) 10K type strain sequencing project: providing services to taxonomists for standard genome sequencing and annotation.</title>
        <authorList>
            <consortium name="The Broad Institute Genomics Platform"/>
            <consortium name="The Broad Institute Genome Sequencing Center for Infectious Disease"/>
            <person name="Wu L."/>
            <person name="Ma J."/>
        </authorList>
    </citation>
    <scope>NUCLEOTIDE SEQUENCE [LARGE SCALE GENOMIC DNA]</scope>
    <source>
        <strain evidence="2">CECT 7131</strain>
    </source>
</reference>
<name>A0ABT8AG87_9PROT</name>
<proteinExistence type="predicted"/>
<evidence type="ECO:0008006" key="3">
    <source>
        <dbReference type="Google" id="ProtNLM"/>
    </source>
</evidence>
<evidence type="ECO:0000313" key="1">
    <source>
        <dbReference type="EMBL" id="MDN3568774.1"/>
    </source>
</evidence>
<gene>
    <name evidence="1" type="ORF">QWZ14_30730</name>
</gene>